<dbReference type="InterPro" id="IPR021733">
    <property type="entry name" value="DUF3304"/>
</dbReference>
<dbReference type="Proteomes" id="UP000321323">
    <property type="component" value="Chromosome"/>
</dbReference>
<feature type="signal peptide" evidence="1">
    <location>
        <begin position="1"/>
        <end position="19"/>
    </location>
</feature>
<reference evidence="2 3" key="1">
    <citation type="journal article" date="2019" name="Int. J. Syst. Evol. Microbiol.">
        <title>The Draft Whole-Genome Sequence of the Antibiotic Producer Empedobacter haloabium ATCC 31962 Provides Indications for Its Taxonomic Reclassification.</title>
        <authorList>
            <person name="Miess H."/>
            <person name="Arlt P."/>
            <person name="Apel A.K."/>
            <person name="Weber T."/>
            <person name="Nieselt K."/>
            <person name="Hanssen F."/>
            <person name="Czemmel S."/>
            <person name="Nahnsen S."/>
            <person name="Gross H."/>
        </authorList>
    </citation>
    <scope>NUCLEOTIDE SEQUENCE [LARGE SCALE GENOMIC DNA]</scope>
    <source>
        <strain evidence="2 3">ATCC 31962</strain>
    </source>
</reference>
<evidence type="ECO:0000313" key="2">
    <source>
        <dbReference type="EMBL" id="WUR12997.1"/>
    </source>
</evidence>
<evidence type="ECO:0000256" key="1">
    <source>
        <dbReference type="SAM" id="SignalP"/>
    </source>
</evidence>
<protein>
    <submittedName>
        <fullName evidence="2">DUF3304 domain-containing protein</fullName>
    </submittedName>
</protein>
<evidence type="ECO:0000313" key="3">
    <source>
        <dbReference type="Proteomes" id="UP000321323"/>
    </source>
</evidence>
<proteinExistence type="predicted"/>
<keyword evidence="3" id="KW-1185">Reference proteome</keyword>
<sequence length="196" mass="21598">MRVSTARVLKWSLAVIVTAAASGCVSHSEKTLKLVNHPYDSTGVIVTPIHHMGGDFSAERIYVNGFSYGDAGRGGGGGSRMCCIMLPSKWRPGLVAKVSWTVLDWRTENVEETKKGIHKSLIVDSAYEAEVPVEYYATPETLYVHIFAAGRVRVVSSIYGPQHERHPVAQDDNGERFATAAVRVRKQDDGQHWSGW</sequence>
<feature type="chain" id="PRO_5047078372" evidence="1">
    <location>
        <begin position="20"/>
        <end position="196"/>
    </location>
</feature>
<name>A0ABZ1UKE7_9BURK</name>
<keyword evidence="1" id="KW-0732">Signal</keyword>
<organism evidence="2 3">
    <name type="scientific">[Empedobacter] haloabium</name>
    <dbReference type="NCBI Taxonomy" id="592317"/>
    <lineage>
        <taxon>Bacteria</taxon>
        <taxon>Pseudomonadati</taxon>
        <taxon>Pseudomonadota</taxon>
        <taxon>Betaproteobacteria</taxon>
        <taxon>Burkholderiales</taxon>
        <taxon>Oxalobacteraceae</taxon>
        <taxon>Telluria group</taxon>
        <taxon>Telluria group incertae sedis</taxon>
    </lineage>
</organism>
<gene>
    <name evidence="2" type="ORF">E7V67_025460</name>
</gene>
<dbReference type="Pfam" id="PF11745">
    <property type="entry name" value="DUF3304"/>
    <property type="match status" value="1"/>
</dbReference>
<accession>A0ABZ1UKE7</accession>
<dbReference type="PROSITE" id="PS51257">
    <property type="entry name" value="PROKAR_LIPOPROTEIN"/>
    <property type="match status" value="1"/>
</dbReference>
<dbReference type="EMBL" id="CP136508">
    <property type="protein sequence ID" value="WUR12997.1"/>
    <property type="molecule type" value="Genomic_DNA"/>
</dbReference>